<dbReference type="GO" id="GO:0016757">
    <property type="term" value="F:glycosyltransferase activity"/>
    <property type="evidence" value="ECO:0007669"/>
    <property type="project" value="UniProtKB-KW"/>
</dbReference>
<proteinExistence type="predicted"/>
<evidence type="ECO:0000313" key="3">
    <source>
        <dbReference type="Proteomes" id="UP000588051"/>
    </source>
</evidence>
<organism evidence="2 3">
    <name type="scientific">Undibacterium oligocarboniphilum</name>
    <dbReference type="NCBI Taxonomy" id="666702"/>
    <lineage>
        <taxon>Bacteria</taxon>
        <taxon>Pseudomonadati</taxon>
        <taxon>Pseudomonadota</taxon>
        <taxon>Betaproteobacteria</taxon>
        <taxon>Burkholderiales</taxon>
        <taxon>Oxalobacteraceae</taxon>
        <taxon>Undibacterium</taxon>
    </lineage>
</organism>
<name>A0A850QTT1_9BURK</name>
<evidence type="ECO:0000259" key="1">
    <source>
        <dbReference type="Pfam" id="PF00156"/>
    </source>
</evidence>
<keyword evidence="2" id="KW-0808">Transferase</keyword>
<keyword evidence="3" id="KW-1185">Reference proteome</keyword>
<dbReference type="Proteomes" id="UP000588051">
    <property type="component" value="Unassembled WGS sequence"/>
</dbReference>
<reference evidence="2 3" key="1">
    <citation type="submission" date="2020-06" db="EMBL/GenBank/DDBJ databases">
        <authorList>
            <person name="Qiu C."/>
            <person name="Liu Z."/>
        </authorList>
    </citation>
    <scope>NUCLEOTIDE SEQUENCE [LARGE SCALE GENOMIC DNA]</scope>
    <source>
        <strain evidence="2 3">EM 1</strain>
    </source>
</reference>
<protein>
    <submittedName>
        <fullName evidence="2">Phosphoribosyltransferase</fullName>
    </submittedName>
</protein>
<feature type="domain" description="Phosphoribosyltransferase" evidence="1">
    <location>
        <begin position="87"/>
        <end position="176"/>
    </location>
</feature>
<gene>
    <name evidence="2" type="ORF">HV832_16425</name>
</gene>
<dbReference type="Pfam" id="PF00156">
    <property type="entry name" value="Pribosyltran"/>
    <property type="match status" value="1"/>
</dbReference>
<dbReference type="Gene3D" id="3.40.50.2020">
    <property type="match status" value="1"/>
</dbReference>
<dbReference type="SUPFAM" id="SSF53271">
    <property type="entry name" value="PRTase-like"/>
    <property type="match status" value="1"/>
</dbReference>
<sequence length="241" mass="27121">MVKPFRFPWNEFPDVLIHAEELFVKKHPSYMAAKSGDVDAASELVLASVNEDVLYQLQDQFDEAEPPTLISVHAEEAVGVNAIPEIMADFLSYILQWRIERFVIQANVVNHTGANGFSRMAKQAVFEGEIAPGKKYVIVDDFIGQGGTIENLRGHILAGGGEVIGSTVLTGKSYSAILSQQNKQLLELRERHGQIEDWWKEHFGFGFDCLTESETRYLIKTPTSEKIRGSIQEYFEQNNQV</sequence>
<dbReference type="InterPro" id="IPR000836">
    <property type="entry name" value="PRTase_dom"/>
</dbReference>
<evidence type="ECO:0000313" key="2">
    <source>
        <dbReference type="EMBL" id="NVO79406.1"/>
    </source>
</evidence>
<dbReference type="CDD" id="cd06223">
    <property type="entry name" value="PRTases_typeI"/>
    <property type="match status" value="1"/>
</dbReference>
<comment type="caution">
    <text evidence="2">The sequence shown here is derived from an EMBL/GenBank/DDBJ whole genome shotgun (WGS) entry which is preliminary data.</text>
</comment>
<dbReference type="InterPro" id="IPR029057">
    <property type="entry name" value="PRTase-like"/>
</dbReference>
<accession>A0A850QTT1</accession>
<dbReference type="AlphaFoldDB" id="A0A850QTT1"/>
<keyword evidence="2" id="KW-0328">Glycosyltransferase</keyword>
<dbReference type="EMBL" id="JABXYJ010000014">
    <property type="protein sequence ID" value="NVO79406.1"/>
    <property type="molecule type" value="Genomic_DNA"/>
</dbReference>
<dbReference type="RefSeq" id="WP_176805066.1">
    <property type="nucleotide sequence ID" value="NZ_JABXYJ010000014.1"/>
</dbReference>